<evidence type="ECO:0000256" key="1">
    <source>
        <dbReference type="ARBA" id="ARBA00010641"/>
    </source>
</evidence>
<evidence type="ECO:0000313" key="7">
    <source>
        <dbReference type="EMBL" id="WZC47289.1"/>
    </source>
</evidence>
<feature type="domain" description="RNA polymerase sigma-70 region 2" evidence="5">
    <location>
        <begin position="11"/>
        <end position="74"/>
    </location>
</feature>
<evidence type="ECO:0000256" key="3">
    <source>
        <dbReference type="ARBA" id="ARBA00023082"/>
    </source>
</evidence>
<dbReference type="PANTHER" id="PTHR43133">
    <property type="entry name" value="RNA POLYMERASE ECF-TYPE SIGMA FACTO"/>
    <property type="match status" value="1"/>
</dbReference>
<dbReference type="InterPro" id="IPR014284">
    <property type="entry name" value="RNA_pol_sigma-70_dom"/>
</dbReference>
<reference evidence="8" key="1">
    <citation type="submission" date="2024-04" db="EMBL/GenBank/DDBJ databases">
        <title>Phylogenomic analyses of a clade within the roseobacter group suggest taxonomic reassignments of species of the genera Aestuariivita, Citreicella, Loktanella, Nautella, Pelagibaca, Ruegeria, Thalassobius, Thiobacimonas and Tropicibacter, and the proposal o.</title>
        <authorList>
            <person name="Jeon C.O."/>
        </authorList>
    </citation>
    <scope>NUCLEOTIDE SEQUENCE [LARGE SCALE GENOMIC DNA]</scope>
    <source>
        <strain evidence="8">BS5-3</strain>
    </source>
</reference>
<sequence>MSSFNDDLLQLVPNLRAFARSLTRNATSADDLVQDTLVKAISYRDKFSEGTNMGAWTFTIMRNTFYNDRAKASRETEDPEGDLSAQLSVKPDHDGRLQYVEFKAAFAQLSDERREALTLVGALGMSYEEAAETCGVAVGTIKSRVGRARRDLAVIMKLGDEGMTDATDAHTTAVVSAATVA</sequence>
<dbReference type="Gene3D" id="1.10.1740.10">
    <property type="match status" value="1"/>
</dbReference>
<keyword evidence="2" id="KW-0805">Transcription regulation</keyword>
<dbReference type="InterPro" id="IPR007627">
    <property type="entry name" value="RNA_pol_sigma70_r2"/>
</dbReference>
<dbReference type="CDD" id="cd06171">
    <property type="entry name" value="Sigma70_r4"/>
    <property type="match status" value="1"/>
</dbReference>
<dbReference type="InterPro" id="IPR039425">
    <property type="entry name" value="RNA_pol_sigma-70-like"/>
</dbReference>
<gene>
    <name evidence="7" type="ORF">AABB29_10055</name>
</gene>
<evidence type="ECO:0000313" key="8">
    <source>
        <dbReference type="Proteomes" id="UP001440612"/>
    </source>
</evidence>
<dbReference type="Gene3D" id="1.10.10.10">
    <property type="entry name" value="Winged helix-like DNA-binding domain superfamily/Winged helix DNA-binding domain"/>
    <property type="match status" value="1"/>
</dbReference>
<dbReference type="SUPFAM" id="SSF88659">
    <property type="entry name" value="Sigma3 and sigma4 domains of RNA polymerase sigma factors"/>
    <property type="match status" value="1"/>
</dbReference>
<keyword evidence="3" id="KW-0731">Sigma factor</keyword>
<evidence type="ECO:0000256" key="2">
    <source>
        <dbReference type="ARBA" id="ARBA00023015"/>
    </source>
</evidence>
<comment type="similarity">
    <text evidence="1">Belongs to the sigma-70 factor family. ECF subfamily.</text>
</comment>
<evidence type="ECO:0000259" key="5">
    <source>
        <dbReference type="Pfam" id="PF04542"/>
    </source>
</evidence>
<feature type="domain" description="RNA polymerase sigma factor 70 region 4 type 2" evidence="6">
    <location>
        <begin position="101"/>
        <end position="152"/>
    </location>
</feature>
<accession>A0ABZ2V035</accession>
<dbReference type="InterPro" id="IPR013324">
    <property type="entry name" value="RNA_pol_sigma_r3/r4-like"/>
</dbReference>
<dbReference type="Proteomes" id="UP001440612">
    <property type="component" value="Chromosome"/>
</dbReference>
<dbReference type="InterPro" id="IPR013325">
    <property type="entry name" value="RNA_pol_sigma_r2"/>
</dbReference>
<dbReference type="InterPro" id="IPR036388">
    <property type="entry name" value="WH-like_DNA-bd_sf"/>
</dbReference>
<dbReference type="InterPro" id="IPR013249">
    <property type="entry name" value="RNA_pol_sigma70_r4_t2"/>
</dbReference>
<name>A0ABZ2V035_9RHOB</name>
<keyword evidence="8" id="KW-1185">Reference proteome</keyword>
<dbReference type="PANTHER" id="PTHR43133:SF25">
    <property type="entry name" value="RNA POLYMERASE SIGMA FACTOR RFAY-RELATED"/>
    <property type="match status" value="1"/>
</dbReference>
<dbReference type="RefSeq" id="WP_341365410.1">
    <property type="nucleotide sequence ID" value="NZ_CP150951.2"/>
</dbReference>
<dbReference type="NCBIfam" id="TIGR02937">
    <property type="entry name" value="sigma70-ECF"/>
    <property type="match status" value="1"/>
</dbReference>
<dbReference type="Pfam" id="PF04542">
    <property type="entry name" value="Sigma70_r2"/>
    <property type="match status" value="1"/>
</dbReference>
<dbReference type="SUPFAM" id="SSF88946">
    <property type="entry name" value="Sigma2 domain of RNA polymerase sigma factors"/>
    <property type="match status" value="1"/>
</dbReference>
<evidence type="ECO:0000259" key="6">
    <source>
        <dbReference type="Pfam" id="PF08281"/>
    </source>
</evidence>
<keyword evidence="4" id="KW-0804">Transcription</keyword>
<dbReference type="Pfam" id="PF08281">
    <property type="entry name" value="Sigma70_r4_2"/>
    <property type="match status" value="1"/>
</dbReference>
<evidence type="ECO:0000256" key="4">
    <source>
        <dbReference type="ARBA" id="ARBA00023163"/>
    </source>
</evidence>
<organism evidence="7 8">
    <name type="scientific">Yoonia phaeophyticola</name>
    <dbReference type="NCBI Taxonomy" id="3137369"/>
    <lineage>
        <taxon>Bacteria</taxon>
        <taxon>Pseudomonadati</taxon>
        <taxon>Pseudomonadota</taxon>
        <taxon>Alphaproteobacteria</taxon>
        <taxon>Rhodobacterales</taxon>
        <taxon>Paracoccaceae</taxon>
        <taxon>Yoonia</taxon>
    </lineage>
</organism>
<protein>
    <submittedName>
        <fullName evidence="7">Sigma-70 family RNA polymerase sigma factor</fullName>
    </submittedName>
</protein>
<dbReference type="EMBL" id="CP150951">
    <property type="protein sequence ID" value="WZC47289.1"/>
    <property type="molecule type" value="Genomic_DNA"/>
</dbReference>
<proteinExistence type="inferred from homology"/>